<feature type="compositionally biased region" description="Low complexity" evidence="1">
    <location>
        <begin position="74"/>
        <end position="92"/>
    </location>
</feature>
<name>A0A8K0XSB0_9AGAR</name>
<comment type="caution">
    <text evidence="2">The sequence shown here is derived from an EMBL/GenBank/DDBJ whole genome shotgun (WGS) entry which is preliminary data.</text>
</comment>
<proteinExistence type="predicted"/>
<evidence type="ECO:0000256" key="1">
    <source>
        <dbReference type="SAM" id="MobiDB-lite"/>
    </source>
</evidence>
<dbReference type="Proteomes" id="UP000813824">
    <property type="component" value="Unassembled WGS sequence"/>
</dbReference>
<gene>
    <name evidence="2" type="ORF">BXZ70DRAFT_752540</name>
</gene>
<sequence length="174" mass="18808">MATYTPTNTVDMSKERDWAASIGMMDWDSTSIVFTKRSLLEFLKYTGTTVDTNYSNIQKLPRYAKFGKITEAAPETEASAEGETAASTTEANTDADESKPSRRVRSPPGGETHDLFGHYVDDDALANAPPTDNASKSDASGTIPSEAVHIATGFRPTRRVREMPGGKDNLAGIL</sequence>
<reference evidence="2" key="1">
    <citation type="journal article" date="2021" name="New Phytol.">
        <title>Evolutionary innovations through gain and loss of genes in the ectomycorrhizal Boletales.</title>
        <authorList>
            <person name="Wu G."/>
            <person name="Miyauchi S."/>
            <person name="Morin E."/>
            <person name="Kuo A."/>
            <person name="Drula E."/>
            <person name="Varga T."/>
            <person name="Kohler A."/>
            <person name="Feng B."/>
            <person name="Cao Y."/>
            <person name="Lipzen A."/>
            <person name="Daum C."/>
            <person name="Hundley H."/>
            <person name="Pangilinan J."/>
            <person name="Johnson J."/>
            <person name="Barry K."/>
            <person name="LaButti K."/>
            <person name="Ng V."/>
            <person name="Ahrendt S."/>
            <person name="Min B."/>
            <person name="Choi I.G."/>
            <person name="Park H."/>
            <person name="Plett J.M."/>
            <person name="Magnuson J."/>
            <person name="Spatafora J.W."/>
            <person name="Nagy L.G."/>
            <person name="Henrissat B."/>
            <person name="Grigoriev I.V."/>
            <person name="Yang Z.L."/>
            <person name="Xu J."/>
            <person name="Martin F.M."/>
        </authorList>
    </citation>
    <scope>NUCLEOTIDE SEQUENCE</scope>
    <source>
        <strain evidence="2">KKN 215</strain>
    </source>
</reference>
<feature type="compositionally biased region" description="Polar residues" evidence="1">
    <location>
        <begin position="130"/>
        <end position="143"/>
    </location>
</feature>
<dbReference type="OrthoDB" id="4062651at2759"/>
<feature type="compositionally biased region" description="Basic and acidic residues" evidence="1">
    <location>
        <begin position="111"/>
        <end position="121"/>
    </location>
</feature>
<feature type="region of interest" description="Disordered" evidence="1">
    <location>
        <begin position="74"/>
        <end position="174"/>
    </location>
</feature>
<evidence type="ECO:0000313" key="2">
    <source>
        <dbReference type="EMBL" id="KAH8102850.1"/>
    </source>
</evidence>
<protein>
    <submittedName>
        <fullName evidence="2">Uncharacterized protein</fullName>
    </submittedName>
</protein>
<keyword evidence="3" id="KW-1185">Reference proteome</keyword>
<accession>A0A8K0XSB0</accession>
<dbReference type="EMBL" id="JAEVFJ010000008">
    <property type="protein sequence ID" value="KAH8102850.1"/>
    <property type="molecule type" value="Genomic_DNA"/>
</dbReference>
<organism evidence="2 3">
    <name type="scientific">Cristinia sonorae</name>
    <dbReference type="NCBI Taxonomy" id="1940300"/>
    <lineage>
        <taxon>Eukaryota</taxon>
        <taxon>Fungi</taxon>
        <taxon>Dikarya</taxon>
        <taxon>Basidiomycota</taxon>
        <taxon>Agaricomycotina</taxon>
        <taxon>Agaricomycetes</taxon>
        <taxon>Agaricomycetidae</taxon>
        <taxon>Agaricales</taxon>
        <taxon>Pleurotineae</taxon>
        <taxon>Stephanosporaceae</taxon>
        <taxon>Cristinia</taxon>
    </lineage>
</organism>
<dbReference type="AlphaFoldDB" id="A0A8K0XSB0"/>
<evidence type="ECO:0000313" key="3">
    <source>
        <dbReference type="Proteomes" id="UP000813824"/>
    </source>
</evidence>